<organism evidence="3 4">
    <name type="scientific">Cyphellophora europaea (strain CBS 101466)</name>
    <name type="common">Phialophora europaea</name>
    <dbReference type="NCBI Taxonomy" id="1220924"/>
    <lineage>
        <taxon>Eukaryota</taxon>
        <taxon>Fungi</taxon>
        <taxon>Dikarya</taxon>
        <taxon>Ascomycota</taxon>
        <taxon>Pezizomycotina</taxon>
        <taxon>Eurotiomycetes</taxon>
        <taxon>Chaetothyriomycetidae</taxon>
        <taxon>Chaetothyriales</taxon>
        <taxon>Cyphellophoraceae</taxon>
        <taxon>Cyphellophora</taxon>
    </lineage>
</organism>
<dbReference type="VEuPathDB" id="FungiDB:HMPREF1541_06352"/>
<dbReference type="GO" id="GO:0019212">
    <property type="term" value="F:phosphatase inhibitor activity"/>
    <property type="evidence" value="ECO:0007669"/>
    <property type="project" value="TreeGrafter"/>
</dbReference>
<accession>W2RRG9</accession>
<gene>
    <name evidence="3" type="ORF">HMPREF1541_06352</name>
</gene>
<dbReference type="AlphaFoldDB" id="W2RRG9"/>
<sequence length="605" mass="66591">MDPAVLVRVETQRLALEESVARLRESLRHWQNLELDYEGLREEFELLPDTSSKEECLQAARDFKSVVVDEDDLQSLMRDAKNGDRSPRQLASLLSKRVDYVSRNADTIRKQILADEKKLNALLLVEDPELREDAGLPLTEITEELDDSGNVVSSKVERPGEETSALADVLEKAGVEGLKTKDGKLEVSDEPQSTNATVASSSKASLIKPSLPDVNEMDDDSSSADEELQRKDMPVTVPVPGENPIPVNIRDTAEEAKLRREMLEYGLDEVGAIVAELDLQENASDVSYDEDEDVGLVMDSDFEDDDDEDASEDEFGRVRAPVISEKYKQKMEELEKKLGLTDLKNLGPTPELPSHIQEALNRPPAAEAARKAAIAREEAVSSQYTAVSKLDRKGEKAKKKSVAFAENLDIAKEAPSHRKAEEAPPTKSAINPVGEAVIERSEPADSEPPAPPAPAPTKKTSHFKAAREAAGASPPAQTSTTSSQLPKSAASTKKNNQQAQPHPSGLALNQEDRPLVAPTVFERATPTSTLAPHPADIDDEMHRREIAMDYHKLRNRRIHAQGGFVRSTAEEDEEMEEMLGNSVLEDPETGEVKRVSRFKAARLMR</sequence>
<feature type="region of interest" description="Disordered" evidence="1">
    <location>
        <begin position="377"/>
        <end position="513"/>
    </location>
</feature>
<dbReference type="Pfam" id="PF13758">
    <property type="entry name" value="Prefoldin_3"/>
    <property type="match status" value="1"/>
</dbReference>
<dbReference type="GeneID" id="19973691"/>
<dbReference type="eggNOG" id="ENOG502RP8H">
    <property type="taxonomic scope" value="Eukaryota"/>
</dbReference>
<name>W2RRG9_CYPE1</name>
<dbReference type="PANTHER" id="PTHR15111">
    <property type="entry name" value="RNA POLYMERASE II SUBUNIT 5-MEDIATING PROTEIN NNX3"/>
    <property type="match status" value="1"/>
</dbReference>
<feature type="compositionally biased region" description="Acidic residues" evidence="1">
    <location>
        <begin position="299"/>
        <end position="313"/>
    </location>
</feature>
<dbReference type="InParanoid" id="W2RRG9"/>
<dbReference type="PANTHER" id="PTHR15111:SF0">
    <property type="entry name" value="UNCONVENTIONAL PREFOLDIN RPB5 INTERACTOR 1"/>
    <property type="match status" value="1"/>
</dbReference>
<evidence type="ECO:0000313" key="3">
    <source>
        <dbReference type="EMBL" id="ETN38318.1"/>
    </source>
</evidence>
<feature type="compositionally biased region" description="Acidic residues" evidence="1">
    <location>
        <begin position="215"/>
        <end position="226"/>
    </location>
</feature>
<dbReference type="GO" id="GO:0000122">
    <property type="term" value="P:negative regulation of transcription by RNA polymerase II"/>
    <property type="evidence" value="ECO:0007669"/>
    <property type="project" value="TreeGrafter"/>
</dbReference>
<feature type="region of interest" description="Disordered" evidence="1">
    <location>
        <begin position="186"/>
        <end position="250"/>
    </location>
</feature>
<feature type="compositionally biased region" description="Basic and acidic residues" evidence="1">
    <location>
        <begin position="409"/>
        <end position="424"/>
    </location>
</feature>
<dbReference type="InterPro" id="IPR052255">
    <property type="entry name" value="RNA_pol_II_subunit5-mediator"/>
</dbReference>
<feature type="compositionally biased region" description="Polar residues" evidence="1">
    <location>
        <begin position="485"/>
        <end position="501"/>
    </location>
</feature>
<feature type="compositionally biased region" description="Polar residues" evidence="1">
    <location>
        <begin position="190"/>
        <end position="204"/>
    </location>
</feature>
<evidence type="ECO:0000259" key="2">
    <source>
        <dbReference type="Pfam" id="PF12927"/>
    </source>
</evidence>
<dbReference type="Pfam" id="PF12927">
    <property type="entry name" value="DUF3835"/>
    <property type="match status" value="1"/>
</dbReference>
<feature type="region of interest" description="Disordered" evidence="1">
    <location>
        <begin position="299"/>
        <end position="318"/>
    </location>
</feature>
<dbReference type="GO" id="GO:0003682">
    <property type="term" value="F:chromatin binding"/>
    <property type="evidence" value="ECO:0007669"/>
    <property type="project" value="TreeGrafter"/>
</dbReference>
<dbReference type="OrthoDB" id="21413at2759"/>
<dbReference type="InterPro" id="IPR039553">
    <property type="entry name" value="Prefoldin-like"/>
</dbReference>
<feature type="domain" description="DUF3835" evidence="2">
    <location>
        <begin position="516"/>
        <end position="603"/>
    </location>
</feature>
<dbReference type="EMBL" id="KB822722">
    <property type="protein sequence ID" value="ETN38318.1"/>
    <property type="molecule type" value="Genomic_DNA"/>
</dbReference>
<dbReference type="RefSeq" id="XP_008718907.1">
    <property type="nucleotide sequence ID" value="XM_008720685.1"/>
</dbReference>
<proteinExistence type="predicted"/>
<dbReference type="HOGENOM" id="CLU_030204_0_0_1"/>
<dbReference type="GO" id="GO:0003714">
    <property type="term" value="F:transcription corepressor activity"/>
    <property type="evidence" value="ECO:0007669"/>
    <property type="project" value="TreeGrafter"/>
</dbReference>
<keyword evidence="4" id="KW-1185">Reference proteome</keyword>
<evidence type="ECO:0000256" key="1">
    <source>
        <dbReference type="SAM" id="MobiDB-lite"/>
    </source>
</evidence>
<protein>
    <recommendedName>
        <fullName evidence="2">DUF3835 domain-containing protein</fullName>
    </recommendedName>
</protein>
<feature type="compositionally biased region" description="Pro residues" evidence="1">
    <location>
        <begin position="446"/>
        <end position="455"/>
    </location>
</feature>
<dbReference type="InterPro" id="IPR024325">
    <property type="entry name" value="DUF3835"/>
</dbReference>
<evidence type="ECO:0000313" key="4">
    <source>
        <dbReference type="Proteomes" id="UP000030752"/>
    </source>
</evidence>
<feature type="compositionally biased region" description="Low complexity" evidence="1">
    <location>
        <begin position="468"/>
        <end position="484"/>
    </location>
</feature>
<reference evidence="3 4" key="1">
    <citation type="submission" date="2013-03" db="EMBL/GenBank/DDBJ databases">
        <title>The Genome Sequence of Phialophora europaea CBS 101466.</title>
        <authorList>
            <consortium name="The Broad Institute Genomics Platform"/>
            <person name="Cuomo C."/>
            <person name="de Hoog S."/>
            <person name="Gorbushina A."/>
            <person name="Walker B."/>
            <person name="Young S.K."/>
            <person name="Zeng Q."/>
            <person name="Gargeya S."/>
            <person name="Fitzgerald M."/>
            <person name="Haas B."/>
            <person name="Abouelleil A."/>
            <person name="Allen A.W."/>
            <person name="Alvarado L."/>
            <person name="Arachchi H.M."/>
            <person name="Berlin A.M."/>
            <person name="Chapman S.B."/>
            <person name="Gainer-Dewar J."/>
            <person name="Goldberg J."/>
            <person name="Griggs A."/>
            <person name="Gujja S."/>
            <person name="Hansen M."/>
            <person name="Howarth C."/>
            <person name="Imamovic A."/>
            <person name="Ireland A."/>
            <person name="Larimer J."/>
            <person name="McCowan C."/>
            <person name="Murphy C."/>
            <person name="Pearson M."/>
            <person name="Poon T.W."/>
            <person name="Priest M."/>
            <person name="Roberts A."/>
            <person name="Saif S."/>
            <person name="Shea T."/>
            <person name="Sisk P."/>
            <person name="Sykes S."/>
            <person name="Wortman J."/>
            <person name="Nusbaum C."/>
            <person name="Birren B."/>
        </authorList>
    </citation>
    <scope>NUCLEOTIDE SEQUENCE [LARGE SCALE GENOMIC DNA]</scope>
    <source>
        <strain evidence="3 4">CBS 101466</strain>
    </source>
</reference>
<dbReference type="Proteomes" id="UP000030752">
    <property type="component" value="Unassembled WGS sequence"/>
</dbReference>